<keyword evidence="4 10" id="KW-0963">Cytoplasm</keyword>
<dbReference type="SUPFAM" id="SSF54637">
    <property type="entry name" value="Thioesterase/thiol ester dehydrase-isomerase"/>
    <property type="match status" value="1"/>
</dbReference>
<dbReference type="KEGG" id="tep:TepRe1_2065"/>
<organism evidence="11 12">
    <name type="scientific">Tepidanaerobacter acetatoxydans (strain DSM 21804 / JCM 16047 / Re1)</name>
    <dbReference type="NCBI Taxonomy" id="1209989"/>
    <lineage>
        <taxon>Bacteria</taxon>
        <taxon>Bacillati</taxon>
        <taxon>Bacillota</taxon>
        <taxon>Clostridia</taxon>
        <taxon>Thermosediminibacterales</taxon>
        <taxon>Tepidanaerobacteraceae</taxon>
        <taxon>Tepidanaerobacter</taxon>
    </lineage>
</organism>
<dbReference type="PANTHER" id="PTHR30272">
    <property type="entry name" value="3-HYDROXYACYL-[ACYL-CARRIER-PROTEIN] DEHYDRATASE"/>
    <property type="match status" value="1"/>
</dbReference>
<dbReference type="eggNOG" id="COG0764">
    <property type="taxonomic scope" value="Bacteria"/>
</dbReference>
<evidence type="ECO:0000256" key="7">
    <source>
        <dbReference type="ARBA" id="ARBA00023098"/>
    </source>
</evidence>
<keyword evidence="8 10" id="KW-0456">Lyase</keyword>
<dbReference type="OrthoDB" id="9772788at2"/>
<name>F4LR37_TEPAE</name>
<accession>L0S5E5</accession>
<dbReference type="HOGENOM" id="CLU_078912_3_0_9"/>
<proteinExistence type="inferred from homology"/>
<dbReference type="GO" id="GO:0009245">
    <property type="term" value="P:lipid A biosynthetic process"/>
    <property type="evidence" value="ECO:0007669"/>
    <property type="project" value="UniProtKB-UniRule"/>
</dbReference>
<dbReference type="GO" id="GO:0005737">
    <property type="term" value="C:cytoplasm"/>
    <property type="evidence" value="ECO:0007669"/>
    <property type="project" value="UniProtKB-SubCell"/>
</dbReference>
<dbReference type="PANTHER" id="PTHR30272:SF1">
    <property type="entry name" value="3-HYDROXYACYL-[ACYL-CARRIER-PROTEIN] DEHYDRATASE"/>
    <property type="match status" value="1"/>
</dbReference>
<evidence type="ECO:0000256" key="6">
    <source>
        <dbReference type="ARBA" id="ARBA00022556"/>
    </source>
</evidence>
<gene>
    <name evidence="10 11" type="primary">fabZ</name>
    <name evidence="11" type="ordered locus">TEPIRE1_2223</name>
</gene>
<dbReference type="FunFam" id="3.10.129.10:FF:000001">
    <property type="entry name" value="3-hydroxyacyl-[acyl-carrier-protein] dehydratase FabZ"/>
    <property type="match status" value="1"/>
</dbReference>
<dbReference type="InterPro" id="IPR010084">
    <property type="entry name" value="FabZ"/>
</dbReference>
<dbReference type="InterPro" id="IPR029069">
    <property type="entry name" value="HotDog_dom_sf"/>
</dbReference>
<dbReference type="Pfam" id="PF07977">
    <property type="entry name" value="FabA"/>
    <property type="match status" value="1"/>
</dbReference>
<dbReference type="NCBIfam" id="TIGR01750">
    <property type="entry name" value="fabZ"/>
    <property type="match status" value="1"/>
</dbReference>
<dbReference type="EMBL" id="HF563609">
    <property type="protein sequence ID" value="CCP27057.2"/>
    <property type="molecule type" value="Genomic_DNA"/>
</dbReference>
<dbReference type="AlphaFoldDB" id="F4LR37"/>
<dbReference type="InterPro" id="IPR013114">
    <property type="entry name" value="FabA_FabZ"/>
</dbReference>
<evidence type="ECO:0000313" key="11">
    <source>
        <dbReference type="EMBL" id="CCP27057.2"/>
    </source>
</evidence>
<comment type="similarity">
    <text evidence="3 10">Belongs to the thioester dehydratase family. FabZ subfamily.</text>
</comment>
<dbReference type="GO" id="GO:0006633">
    <property type="term" value="P:fatty acid biosynthetic process"/>
    <property type="evidence" value="ECO:0007669"/>
    <property type="project" value="UniProtKB-UniRule"/>
</dbReference>
<evidence type="ECO:0000256" key="5">
    <source>
        <dbReference type="ARBA" id="ARBA00022516"/>
    </source>
</evidence>
<evidence type="ECO:0000256" key="4">
    <source>
        <dbReference type="ARBA" id="ARBA00022490"/>
    </source>
</evidence>
<comment type="catalytic activity">
    <reaction evidence="1 10">
        <text>a (3R)-hydroxyacyl-[ACP] = a (2E)-enoyl-[ACP] + H2O</text>
        <dbReference type="Rhea" id="RHEA:13097"/>
        <dbReference type="Rhea" id="RHEA-COMP:9925"/>
        <dbReference type="Rhea" id="RHEA-COMP:9945"/>
        <dbReference type="ChEBI" id="CHEBI:15377"/>
        <dbReference type="ChEBI" id="CHEBI:78784"/>
        <dbReference type="ChEBI" id="CHEBI:78827"/>
        <dbReference type="EC" id="4.2.1.59"/>
    </reaction>
</comment>
<dbReference type="GO" id="GO:0016020">
    <property type="term" value="C:membrane"/>
    <property type="evidence" value="ECO:0007669"/>
    <property type="project" value="GOC"/>
</dbReference>
<sequence length="142" mass="15624">MLSIEEIKKIIPHRYPFLLVDRILELEEGKRAVGVKNVSANEEFFQGHFPGKPIMPGVLIVEALAQVGACAILSSENNRDKIALFAGIDRMRFKRQVIPGDQLRLEVELTKIKGPIGKGKAKATVDGEIVAEGELMFAISSL</sequence>
<dbReference type="KEGG" id="tae:TepiRe1_2223"/>
<dbReference type="HAMAP" id="MF_00406">
    <property type="entry name" value="FabZ"/>
    <property type="match status" value="1"/>
</dbReference>
<keyword evidence="12" id="KW-1185">Reference proteome</keyword>
<dbReference type="RefSeq" id="WP_013779110.1">
    <property type="nucleotide sequence ID" value="NC_015519.1"/>
</dbReference>
<evidence type="ECO:0000256" key="10">
    <source>
        <dbReference type="HAMAP-Rule" id="MF_00406"/>
    </source>
</evidence>
<comment type="subcellular location">
    <subcellularLocation>
        <location evidence="2 10">Cytoplasm</location>
    </subcellularLocation>
</comment>
<keyword evidence="5 10" id="KW-0444">Lipid biosynthesis</keyword>
<evidence type="ECO:0000256" key="8">
    <source>
        <dbReference type="ARBA" id="ARBA00023239"/>
    </source>
</evidence>
<dbReference type="NCBIfam" id="NF000582">
    <property type="entry name" value="PRK00006.1"/>
    <property type="match status" value="1"/>
</dbReference>
<keyword evidence="7 10" id="KW-0443">Lipid metabolism</keyword>
<feature type="active site" evidence="10">
    <location>
        <position position="48"/>
    </location>
</feature>
<protein>
    <recommendedName>
        <fullName evidence="10">3-hydroxyacyl-[acyl-carrier-protein] dehydratase FabZ</fullName>
        <ecNumber evidence="10">4.2.1.59</ecNumber>
    </recommendedName>
    <alternativeName>
        <fullName evidence="10">(3R)-hydroxymyristoyl-[acyl-carrier-protein] dehydratase</fullName>
        <shortName evidence="10">(3R)-hydroxymyristoyl-ACP dehydrase</shortName>
    </alternativeName>
    <alternativeName>
        <fullName evidence="10">Beta-hydroxyacyl-ACP dehydratase</fullName>
    </alternativeName>
</protein>
<evidence type="ECO:0000256" key="1">
    <source>
        <dbReference type="ARBA" id="ARBA00001055"/>
    </source>
</evidence>
<reference evidence="12" key="1">
    <citation type="journal article" date="2013" name="Genome Announc.">
        <title>First genome sequence of a syntrophic acetate-oxidizing bacterium, Tepidanaerobacter acetatoxydans strain Re1.</title>
        <authorList>
            <person name="Manzoor S."/>
            <person name="Bongcam-Rudloff E."/>
            <person name="Schnurer A."/>
            <person name="Muller B."/>
        </authorList>
    </citation>
    <scope>NUCLEOTIDE SEQUENCE [LARGE SCALE GENOMIC DNA]</scope>
    <source>
        <strain evidence="12">Re1</strain>
    </source>
</reference>
<dbReference type="Gene3D" id="3.10.129.10">
    <property type="entry name" value="Hotdog Thioesterase"/>
    <property type="match status" value="1"/>
</dbReference>
<evidence type="ECO:0000256" key="3">
    <source>
        <dbReference type="ARBA" id="ARBA00009174"/>
    </source>
</evidence>
<evidence type="ECO:0000256" key="2">
    <source>
        <dbReference type="ARBA" id="ARBA00004496"/>
    </source>
</evidence>
<dbReference type="CDD" id="cd01288">
    <property type="entry name" value="FabZ"/>
    <property type="match status" value="1"/>
</dbReference>
<evidence type="ECO:0000256" key="9">
    <source>
        <dbReference type="ARBA" id="ARBA00025049"/>
    </source>
</evidence>
<dbReference type="STRING" id="1209989.TepRe1_2065"/>
<dbReference type="GO" id="GO:0019171">
    <property type="term" value="F:(3R)-hydroxyacyl-[acyl-carrier-protein] dehydratase activity"/>
    <property type="evidence" value="ECO:0007669"/>
    <property type="project" value="UniProtKB-EC"/>
</dbReference>
<comment type="function">
    <text evidence="9 10">Involved in unsaturated fatty acids biosynthesis. Catalyzes the dehydration of short chain beta-hydroxyacyl-ACPs and long chain saturated and unsaturated beta-hydroxyacyl-ACPs.</text>
</comment>
<dbReference type="EC" id="4.2.1.59" evidence="10"/>
<evidence type="ECO:0000313" key="12">
    <source>
        <dbReference type="Proteomes" id="UP000010802"/>
    </source>
</evidence>
<keyword evidence="6 10" id="KW-0441">Lipid A biosynthesis</keyword>
<accession>F4LR37</accession>
<dbReference type="Proteomes" id="UP000010802">
    <property type="component" value="Chromosome"/>
</dbReference>